<reference evidence="3" key="1">
    <citation type="submission" date="2024-06" db="EMBL/GenBank/DDBJ databases">
        <authorList>
            <person name="Li S."/>
        </authorList>
    </citation>
    <scope>NUCLEOTIDE SEQUENCE</scope>
    <source>
        <strain evidence="3">SR10</strain>
    </source>
</reference>
<dbReference type="EMBL" id="CP159925">
    <property type="protein sequence ID" value="XCO75646.1"/>
    <property type="molecule type" value="Genomic_DNA"/>
</dbReference>
<evidence type="ECO:0000256" key="2">
    <source>
        <dbReference type="SAM" id="SignalP"/>
    </source>
</evidence>
<feature type="chain" id="PRO_5043313958" evidence="2">
    <location>
        <begin position="28"/>
        <end position="332"/>
    </location>
</feature>
<organism evidence="3">
    <name type="scientific">Lysobacter firmicutimachus</name>
    <dbReference type="NCBI Taxonomy" id="1792846"/>
    <lineage>
        <taxon>Bacteria</taxon>
        <taxon>Pseudomonadati</taxon>
        <taxon>Pseudomonadota</taxon>
        <taxon>Gammaproteobacteria</taxon>
        <taxon>Lysobacterales</taxon>
        <taxon>Lysobacteraceae</taxon>
        <taxon>Lysobacter</taxon>
    </lineage>
</organism>
<evidence type="ECO:0000256" key="1">
    <source>
        <dbReference type="SAM" id="MobiDB-lite"/>
    </source>
</evidence>
<feature type="signal peptide" evidence="2">
    <location>
        <begin position="1"/>
        <end position="27"/>
    </location>
</feature>
<feature type="region of interest" description="Disordered" evidence="1">
    <location>
        <begin position="217"/>
        <end position="246"/>
    </location>
</feature>
<gene>
    <name evidence="3" type="ORF">ABU614_02305</name>
</gene>
<proteinExistence type="predicted"/>
<sequence length="332" mass="36187">MESGTFCPRLPWAAALALALIAAPTLAGEGYVIHREGAKPKRSLIYADAGSVEPALTLEEQTQLLFERGPDAVEAARAAAPRALQLIEVREHRDAPDKLIHELQIDCAAGRVRVIAGEAHLRNDTRRPLPARDWAPASAGWLQQAQRFACEPAARDAAHGMQVLSQPIGLLDAVDRTWAEQWPDGRRPPYTGDRSEAAVQAQEQKIDQAISQLSSSMEQLRSNLQAQERDASEQAAQAARQAERRAQTPAPALEQWIEAPVQLLVGTWGEPKAYRDEADARWLDYVIAADGGASSARCSVHFLVRDGRVRDYQTGGSSAHCRQAQLPPGPSL</sequence>
<evidence type="ECO:0000313" key="3">
    <source>
        <dbReference type="EMBL" id="XCO75646.1"/>
    </source>
</evidence>
<protein>
    <submittedName>
        <fullName evidence="3">Uncharacterized protein</fullName>
    </submittedName>
</protein>
<name>A0AAU8MXW3_9GAMM</name>
<dbReference type="AlphaFoldDB" id="A0AAU8MXW3"/>
<dbReference type="RefSeq" id="WP_363798773.1">
    <property type="nucleotide sequence ID" value="NZ_CP159925.1"/>
</dbReference>
<keyword evidence="2" id="KW-0732">Signal</keyword>
<accession>A0AAU8MXW3</accession>